<evidence type="ECO:0000259" key="4">
    <source>
        <dbReference type="PROSITE" id="PS50234"/>
    </source>
</evidence>
<dbReference type="Gene3D" id="1.25.40.10">
    <property type="entry name" value="Tetratricopeptide repeat domain"/>
    <property type="match status" value="1"/>
</dbReference>
<feature type="compositionally biased region" description="Basic and acidic residues" evidence="2">
    <location>
        <begin position="549"/>
        <end position="564"/>
    </location>
</feature>
<dbReference type="InterPro" id="IPR050768">
    <property type="entry name" value="UPF0353/GerABKA_families"/>
</dbReference>
<keyword evidence="3" id="KW-1133">Transmembrane helix</keyword>
<evidence type="ECO:0000313" key="6">
    <source>
        <dbReference type="Proteomes" id="UP000273022"/>
    </source>
</evidence>
<gene>
    <name evidence="5" type="ORF">D5R81_01955</name>
</gene>
<feature type="compositionally biased region" description="Basic and acidic residues" evidence="2">
    <location>
        <begin position="459"/>
        <end position="486"/>
    </location>
</feature>
<protein>
    <submittedName>
        <fullName evidence="5">VWA domain-containing protein</fullName>
    </submittedName>
</protein>
<dbReference type="PANTHER" id="PTHR22550:SF14">
    <property type="entry name" value="VWFA DOMAIN-CONTAINING PROTEIN"/>
    <property type="match status" value="1"/>
</dbReference>
<feature type="domain" description="VWFA" evidence="4">
    <location>
        <begin position="90"/>
        <end position="310"/>
    </location>
</feature>
<feature type="compositionally biased region" description="Low complexity" evidence="2">
    <location>
        <begin position="565"/>
        <end position="577"/>
    </location>
</feature>
<dbReference type="SUPFAM" id="SSF53300">
    <property type="entry name" value="vWA-like"/>
    <property type="match status" value="1"/>
</dbReference>
<dbReference type="InterPro" id="IPR019734">
    <property type="entry name" value="TPR_rpt"/>
</dbReference>
<dbReference type="OrthoDB" id="9807628at2"/>
<evidence type="ECO:0000256" key="3">
    <source>
        <dbReference type="SAM" id="Phobius"/>
    </source>
</evidence>
<dbReference type="PROSITE" id="PS50293">
    <property type="entry name" value="TPR_REGION"/>
    <property type="match status" value="1"/>
</dbReference>
<keyword evidence="1" id="KW-0802">TPR repeat</keyword>
<feature type="region of interest" description="Disordered" evidence="2">
    <location>
        <begin position="447"/>
        <end position="597"/>
    </location>
</feature>
<evidence type="ECO:0000256" key="2">
    <source>
        <dbReference type="SAM" id="MobiDB-lite"/>
    </source>
</evidence>
<dbReference type="SMART" id="SM00327">
    <property type="entry name" value="VWA"/>
    <property type="match status" value="1"/>
</dbReference>
<keyword evidence="6" id="KW-1185">Reference proteome</keyword>
<feature type="repeat" description="TPR" evidence="1">
    <location>
        <begin position="400"/>
        <end position="433"/>
    </location>
</feature>
<dbReference type="PROSITE" id="PS50005">
    <property type="entry name" value="TPR"/>
    <property type="match status" value="1"/>
</dbReference>
<feature type="transmembrane region" description="Helical" evidence="3">
    <location>
        <begin position="59"/>
        <end position="77"/>
    </location>
</feature>
<keyword evidence="3" id="KW-0472">Membrane</keyword>
<dbReference type="InterPro" id="IPR036465">
    <property type="entry name" value="vWFA_dom_sf"/>
</dbReference>
<name>A0A3A6U516_9GAMM</name>
<dbReference type="SUPFAM" id="SSF48452">
    <property type="entry name" value="TPR-like"/>
    <property type="match status" value="1"/>
</dbReference>
<dbReference type="PANTHER" id="PTHR22550">
    <property type="entry name" value="SPORE GERMINATION PROTEIN"/>
    <property type="match status" value="1"/>
</dbReference>
<proteinExistence type="predicted"/>
<dbReference type="Pfam" id="PF13519">
    <property type="entry name" value="VWA_2"/>
    <property type="match status" value="1"/>
</dbReference>
<dbReference type="SMART" id="SM00028">
    <property type="entry name" value="TPR"/>
    <property type="match status" value="1"/>
</dbReference>
<feature type="compositionally biased region" description="Low complexity" evidence="2">
    <location>
        <begin position="508"/>
        <end position="529"/>
    </location>
</feature>
<dbReference type="Gene3D" id="3.40.50.410">
    <property type="entry name" value="von Willebrand factor, type A domain"/>
    <property type="match status" value="1"/>
</dbReference>
<organism evidence="5 6">
    <name type="scientific">Parashewanella spongiae</name>
    <dbReference type="NCBI Taxonomy" id="342950"/>
    <lineage>
        <taxon>Bacteria</taxon>
        <taxon>Pseudomonadati</taxon>
        <taxon>Pseudomonadota</taxon>
        <taxon>Gammaproteobacteria</taxon>
        <taxon>Alteromonadales</taxon>
        <taxon>Shewanellaceae</taxon>
        <taxon>Parashewanella</taxon>
    </lineage>
</organism>
<dbReference type="AlphaFoldDB" id="A0A3A6U516"/>
<dbReference type="InterPro" id="IPR011990">
    <property type="entry name" value="TPR-like_helical_dom_sf"/>
</dbReference>
<dbReference type="PROSITE" id="PS50234">
    <property type="entry name" value="VWFA"/>
    <property type="match status" value="1"/>
</dbReference>
<dbReference type="InterPro" id="IPR002035">
    <property type="entry name" value="VWF_A"/>
</dbReference>
<comment type="caution">
    <text evidence="5">The sequence shown here is derived from an EMBL/GenBank/DDBJ whole genome shotgun (WGS) entry which is preliminary data.</text>
</comment>
<evidence type="ECO:0000256" key="1">
    <source>
        <dbReference type="PROSITE-ProRule" id="PRU00339"/>
    </source>
</evidence>
<dbReference type="Proteomes" id="UP000273022">
    <property type="component" value="Unassembled WGS sequence"/>
</dbReference>
<dbReference type="EMBL" id="QYYH01000007">
    <property type="protein sequence ID" value="RJY19140.1"/>
    <property type="molecule type" value="Genomic_DNA"/>
</dbReference>
<dbReference type="RefSeq" id="WP_121851977.1">
    <property type="nucleotide sequence ID" value="NZ_CP037952.1"/>
</dbReference>
<reference evidence="5 6" key="1">
    <citation type="submission" date="2018-09" db="EMBL/GenBank/DDBJ databases">
        <title>Phylogeny of the Shewanellaceae, and recommendation for two new genera, Pseudoshewanella and Parashewanella.</title>
        <authorList>
            <person name="Wang G."/>
        </authorList>
    </citation>
    <scope>NUCLEOTIDE SEQUENCE [LARGE SCALE GENOMIC DNA]</scope>
    <source>
        <strain evidence="5 6">KCTC 22492</strain>
    </source>
</reference>
<keyword evidence="3" id="KW-0812">Transmembrane</keyword>
<feature type="compositionally biased region" description="Low complexity" evidence="2">
    <location>
        <begin position="447"/>
        <end position="458"/>
    </location>
</feature>
<dbReference type="Pfam" id="PF13414">
    <property type="entry name" value="TPR_11"/>
    <property type="match status" value="1"/>
</dbReference>
<feature type="compositionally biased region" description="Low complexity" evidence="2">
    <location>
        <begin position="538"/>
        <end position="548"/>
    </location>
</feature>
<accession>A0A3A6U516</accession>
<evidence type="ECO:0000313" key="5">
    <source>
        <dbReference type="EMBL" id="RJY19140.1"/>
    </source>
</evidence>
<sequence length="636" mass="71369">MSLHFIRPEWLWALLPLLGLLFFLWRNQDSNTAWSRYIAPHLAHLLMDSGKQSSRTSLLVASFIWLIGILALSGPALTKETLPVFASTQGRVIVMDMSLSMYATDLAPNRLSQAKFKAIDLLKEIKEGETGLIAYAGDAFTISPLTRDSATLQNLLPTLTPDIMPVLGSDAASGLTQAVTLLKNGGHLKGDIILLTDGINSNQLSDAKKALAGENYRLAIMGFGTKQGAAIRLPNGQLLRDNADQVVVAKTEYDILSQLTNDYQGVVTHNSVDDSDVKRIAHWFSVDDSAKLTDQQGEAWLDLGPYLSLLLLPLLLLSFRKGFSVAALFFVLSLPPAPAEAALWEDLWQTQNQQAQQAYQDKDYQRAAGQFNDPQWQASADYKAGNYQKALEGFEQDSSAESLYNQGNSLMQLNKLKEAQQRYQQAIDKNPDFADAKHNLDLAKQLEQQQKQNQSGNGDDNKDQDNKGKNENNQEQNKTDKQDQQDKNNQQNGDDSEQQGDQGKQKNADQQNQEQQNQSESESESQQQSEQDEDKNQQSESQPQPQNNEEQKAEQQQAEAEKTQEQQNQENPQSEQQSAHAKPIDPSELPADLPPEMQRVLNAIQDDPQLLLRNKMQLEYQKRRQKGRLLKEKEQW</sequence>